<comment type="caution">
    <text evidence="1">The sequence shown here is derived from an EMBL/GenBank/DDBJ whole genome shotgun (WGS) entry which is preliminary data.</text>
</comment>
<name>A0AA38X312_9EURO</name>
<dbReference type="AlphaFoldDB" id="A0AA38X312"/>
<dbReference type="PANTHER" id="PTHR45458">
    <property type="entry name" value="SHORT-CHAIN DEHYDROGENASE/REDUCTASE SDR"/>
    <property type="match status" value="1"/>
</dbReference>
<dbReference type="Pfam" id="PF00106">
    <property type="entry name" value="adh_short"/>
    <property type="match status" value="1"/>
</dbReference>
<dbReference type="Proteomes" id="UP001172673">
    <property type="component" value="Unassembled WGS sequence"/>
</dbReference>
<dbReference type="InterPro" id="IPR036291">
    <property type="entry name" value="NAD(P)-bd_dom_sf"/>
</dbReference>
<dbReference type="PANTHER" id="PTHR45458:SF2">
    <property type="entry name" value="OXIDOREDUCTASE, SHORT CHAIN DEHYDROGENASE_REDUCTASE FAMILY SUPERFAMILY (AFU_ORTHOLOGUE AFUA_3G13450)"/>
    <property type="match status" value="1"/>
</dbReference>
<reference evidence="1" key="1">
    <citation type="submission" date="2022-10" db="EMBL/GenBank/DDBJ databases">
        <title>Culturing micro-colonial fungi from biological soil crusts in the Mojave desert and describing Neophaeococcomyces mojavensis, and introducing the new genera and species Taxawa tesnikishii.</title>
        <authorList>
            <person name="Kurbessoian T."/>
            <person name="Stajich J.E."/>
        </authorList>
    </citation>
    <scope>NUCLEOTIDE SEQUENCE</scope>
    <source>
        <strain evidence="1">TK_41</strain>
    </source>
</reference>
<dbReference type="InterPro" id="IPR002347">
    <property type="entry name" value="SDR_fam"/>
</dbReference>
<keyword evidence="2" id="KW-1185">Reference proteome</keyword>
<sequence length="258" mass="27804">MRNILVVGASRGLGAALVKHYASKPSTVVYATARSERPRDDPNTKNVKWVSNIDLMKSTCGSELASQVKDTPISAVFITAGIFKLESFDEPGPDWDIEVATYTTSAIAPPFIISALYKANCLQKGAKVVLISSEGGSFALQQAGGGGNYAHHASKSALNMVGLQLKYDLEPKGIAIAMVHPSFMRTEMTKGVGFDVAWDENDALTPDDAAKLVGDWTDSELDMTKTGQFWAPRGTRDIGSWKEIMGGDHIKGPVKLPW</sequence>
<protein>
    <recommendedName>
        <fullName evidence="3">Oxidoreductase</fullName>
    </recommendedName>
</protein>
<dbReference type="SUPFAM" id="SSF51735">
    <property type="entry name" value="NAD(P)-binding Rossmann-fold domains"/>
    <property type="match status" value="1"/>
</dbReference>
<dbReference type="PRINTS" id="PR00081">
    <property type="entry name" value="GDHRDH"/>
</dbReference>
<evidence type="ECO:0000313" key="1">
    <source>
        <dbReference type="EMBL" id="KAJ9605909.1"/>
    </source>
</evidence>
<dbReference type="Gene3D" id="3.40.50.720">
    <property type="entry name" value="NAD(P)-binding Rossmann-like Domain"/>
    <property type="match status" value="1"/>
</dbReference>
<dbReference type="InterPro" id="IPR052184">
    <property type="entry name" value="SDR_enzymes"/>
</dbReference>
<dbReference type="EMBL" id="JAPDRK010000015">
    <property type="protein sequence ID" value="KAJ9605909.1"/>
    <property type="molecule type" value="Genomic_DNA"/>
</dbReference>
<accession>A0AA38X312</accession>
<evidence type="ECO:0000313" key="2">
    <source>
        <dbReference type="Proteomes" id="UP001172673"/>
    </source>
</evidence>
<organism evidence="1 2">
    <name type="scientific">Cladophialophora chaetospira</name>
    <dbReference type="NCBI Taxonomy" id="386627"/>
    <lineage>
        <taxon>Eukaryota</taxon>
        <taxon>Fungi</taxon>
        <taxon>Dikarya</taxon>
        <taxon>Ascomycota</taxon>
        <taxon>Pezizomycotina</taxon>
        <taxon>Eurotiomycetes</taxon>
        <taxon>Chaetothyriomycetidae</taxon>
        <taxon>Chaetothyriales</taxon>
        <taxon>Herpotrichiellaceae</taxon>
        <taxon>Cladophialophora</taxon>
    </lineage>
</organism>
<dbReference type="GO" id="GO:0016616">
    <property type="term" value="F:oxidoreductase activity, acting on the CH-OH group of donors, NAD or NADP as acceptor"/>
    <property type="evidence" value="ECO:0007669"/>
    <property type="project" value="TreeGrafter"/>
</dbReference>
<evidence type="ECO:0008006" key="3">
    <source>
        <dbReference type="Google" id="ProtNLM"/>
    </source>
</evidence>
<gene>
    <name evidence="1" type="ORF">H2200_009758</name>
</gene>
<proteinExistence type="predicted"/>